<gene>
    <name evidence="9" type="ORF">SAMN05444401_0216</name>
</gene>
<dbReference type="STRING" id="1121298.SAMN05444401_0216"/>
<sequence length="136" mass="15016">MIGIILVGHGSFASGLESSVKLIAGEQKNFISIDFIQQLTGEMLEDEIKKALNELKNCDSLIIFTDILGGTPFNTAAKYVNDRVKLITGTNLSMVIEAALFRGMNRDLNEIVKGTMNSGREQIREFTIKATIDEDF</sequence>
<dbReference type="RefSeq" id="WP_073012075.1">
    <property type="nucleotide sequence ID" value="NZ_FQZO01000011.1"/>
</dbReference>
<dbReference type="NCBIfam" id="NF040761">
    <property type="entry name" value="AgaF"/>
    <property type="match status" value="1"/>
</dbReference>
<keyword evidence="4" id="KW-0762">Sugar transport</keyword>
<keyword evidence="7" id="KW-0418">Kinase</keyword>
<dbReference type="Pfam" id="PF03610">
    <property type="entry name" value="EIIA-man"/>
    <property type="match status" value="1"/>
</dbReference>
<dbReference type="GO" id="GO:0016301">
    <property type="term" value="F:kinase activity"/>
    <property type="evidence" value="ECO:0007669"/>
    <property type="project" value="UniProtKB-KW"/>
</dbReference>
<evidence type="ECO:0000313" key="9">
    <source>
        <dbReference type="EMBL" id="SHJ95126.1"/>
    </source>
</evidence>
<dbReference type="PANTHER" id="PTHR33799:SF1">
    <property type="entry name" value="PTS SYSTEM MANNOSE-SPECIFIC EIIAB COMPONENT-RELATED"/>
    <property type="match status" value="1"/>
</dbReference>
<accession>A0A1M6NHL8</accession>
<dbReference type="GO" id="GO:0016020">
    <property type="term" value="C:membrane"/>
    <property type="evidence" value="ECO:0007669"/>
    <property type="project" value="InterPro"/>
</dbReference>
<comment type="subcellular location">
    <subcellularLocation>
        <location evidence="1">Cytoplasm</location>
    </subcellularLocation>
</comment>
<keyword evidence="2" id="KW-0813">Transport</keyword>
<keyword evidence="3" id="KW-0963">Cytoplasm</keyword>
<dbReference type="InterPro" id="IPR036662">
    <property type="entry name" value="PTS_EIIA_man-typ_sf"/>
</dbReference>
<evidence type="ECO:0000256" key="4">
    <source>
        <dbReference type="ARBA" id="ARBA00022597"/>
    </source>
</evidence>
<evidence type="ECO:0000256" key="2">
    <source>
        <dbReference type="ARBA" id="ARBA00022448"/>
    </source>
</evidence>
<evidence type="ECO:0000256" key="1">
    <source>
        <dbReference type="ARBA" id="ARBA00004496"/>
    </source>
</evidence>
<keyword evidence="10" id="KW-1185">Reference proteome</keyword>
<dbReference type="PANTHER" id="PTHR33799">
    <property type="entry name" value="PTS PERMEASE-RELATED-RELATED"/>
    <property type="match status" value="1"/>
</dbReference>
<evidence type="ECO:0000259" key="8">
    <source>
        <dbReference type="PROSITE" id="PS51096"/>
    </source>
</evidence>
<dbReference type="SUPFAM" id="SSF53062">
    <property type="entry name" value="PTS system fructose IIA component-like"/>
    <property type="match status" value="1"/>
</dbReference>
<keyword evidence="5" id="KW-0808">Transferase</keyword>
<keyword evidence="6" id="KW-0598">Phosphotransferase system</keyword>
<organism evidence="9 10">
    <name type="scientific">Clostridium amylolyticum</name>
    <dbReference type="NCBI Taxonomy" id="1121298"/>
    <lineage>
        <taxon>Bacteria</taxon>
        <taxon>Bacillati</taxon>
        <taxon>Bacillota</taxon>
        <taxon>Clostridia</taxon>
        <taxon>Eubacteriales</taxon>
        <taxon>Clostridiaceae</taxon>
        <taxon>Clostridium</taxon>
    </lineage>
</organism>
<evidence type="ECO:0000256" key="7">
    <source>
        <dbReference type="ARBA" id="ARBA00022777"/>
    </source>
</evidence>
<evidence type="ECO:0000256" key="6">
    <source>
        <dbReference type="ARBA" id="ARBA00022683"/>
    </source>
</evidence>
<feature type="domain" description="PTS EIIA type-4" evidence="8">
    <location>
        <begin position="1"/>
        <end position="123"/>
    </location>
</feature>
<dbReference type="CDD" id="cd00006">
    <property type="entry name" value="PTS_IIA_man"/>
    <property type="match status" value="1"/>
</dbReference>
<protein>
    <submittedName>
        <fullName evidence="9">PTS system, N-acetylgalactosamine-specific IIA component</fullName>
    </submittedName>
</protein>
<evidence type="ECO:0000256" key="5">
    <source>
        <dbReference type="ARBA" id="ARBA00022679"/>
    </source>
</evidence>
<dbReference type="InterPro" id="IPR051471">
    <property type="entry name" value="Bacterial_PTS_sugar_comp"/>
</dbReference>
<proteinExistence type="predicted"/>
<name>A0A1M6NHL8_9CLOT</name>
<dbReference type="Proteomes" id="UP000184080">
    <property type="component" value="Unassembled WGS sequence"/>
</dbReference>
<evidence type="ECO:0000256" key="3">
    <source>
        <dbReference type="ARBA" id="ARBA00022490"/>
    </source>
</evidence>
<dbReference type="GO" id="GO:0005737">
    <property type="term" value="C:cytoplasm"/>
    <property type="evidence" value="ECO:0007669"/>
    <property type="project" value="UniProtKB-SubCell"/>
</dbReference>
<dbReference type="OrthoDB" id="9799827at2"/>
<dbReference type="Gene3D" id="3.40.50.510">
    <property type="entry name" value="Phosphotransferase system, mannose-type IIA component"/>
    <property type="match status" value="1"/>
</dbReference>
<evidence type="ECO:0000313" key="10">
    <source>
        <dbReference type="Proteomes" id="UP000184080"/>
    </source>
</evidence>
<dbReference type="PROSITE" id="PS51096">
    <property type="entry name" value="PTS_EIIA_TYPE_4"/>
    <property type="match status" value="1"/>
</dbReference>
<reference evidence="9 10" key="1">
    <citation type="submission" date="2016-11" db="EMBL/GenBank/DDBJ databases">
        <authorList>
            <person name="Jaros S."/>
            <person name="Januszkiewicz K."/>
            <person name="Wedrychowicz H."/>
        </authorList>
    </citation>
    <scope>NUCLEOTIDE SEQUENCE [LARGE SCALE GENOMIC DNA]</scope>
    <source>
        <strain evidence="9 10">DSM 21864</strain>
    </source>
</reference>
<dbReference type="EMBL" id="FQZO01000011">
    <property type="protein sequence ID" value="SHJ95126.1"/>
    <property type="molecule type" value="Genomic_DNA"/>
</dbReference>
<dbReference type="AlphaFoldDB" id="A0A1M6NHL8"/>
<dbReference type="GO" id="GO:0009401">
    <property type="term" value="P:phosphoenolpyruvate-dependent sugar phosphotransferase system"/>
    <property type="evidence" value="ECO:0007669"/>
    <property type="project" value="UniProtKB-KW"/>
</dbReference>
<dbReference type="InterPro" id="IPR004701">
    <property type="entry name" value="PTS_EIIA_man-typ"/>
</dbReference>
<dbReference type="InterPro" id="IPR033887">
    <property type="entry name" value="PTS_IIA_man"/>
</dbReference>